<organism evidence="3 4">
    <name type="scientific">Polarella glacialis</name>
    <name type="common">Dinoflagellate</name>
    <dbReference type="NCBI Taxonomy" id="89957"/>
    <lineage>
        <taxon>Eukaryota</taxon>
        <taxon>Sar</taxon>
        <taxon>Alveolata</taxon>
        <taxon>Dinophyceae</taxon>
        <taxon>Suessiales</taxon>
        <taxon>Suessiaceae</taxon>
        <taxon>Polarella</taxon>
    </lineage>
</organism>
<accession>A0A813LQ86</accession>
<evidence type="ECO:0000313" key="5">
    <source>
        <dbReference type="Proteomes" id="UP000654075"/>
    </source>
</evidence>
<dbReference type="EMBL" id="CAJNNW010036541">
    <property type="protein sequence ID" value="CAE8735364.1"/>
    <property type="molecule type" value="Genomic_DNA"/>
</dbReference>
<dbReference type="SUPFAM" id="SSF53474">
    <property type="entry name" value="alpha/beta-Hydrolases"/>
    <property type="match status" value="1"/>
</dbReference>
<reference evidence="3" key="1">
    <citation type="submission" date="2021-02" db="EMBL/GenBank/DDBJ databases">
        <authorList>
            <person name="Dougan E. K."/>
            <person name="Rhodes N."/>
            <person name="Thang M."/>
            <person name="Chan C."/>
        </authorList>
    </citation>
    <scope>NUCLEOTIDE SEQUENCE</scope>
</reference>
<dbReference type="Gene3D" id="3.40.50.1820">
    <property type="entry name" value="alpha/beta hydrolase"/>
    <property type="match status" value="1"/>
</dbReference>
<proteinExistence type="predicted"/>
<comment type="caution">
    <text evidence="3">The sequence shown here is derived from an EMBL/GenBank/DDBJ whole genome shotgun (WGS) entry which is preliminary data.</text>
</comment>
<dbReference type="EMBL" id="CAJNNV010030249">
    <property type="protein sequence ID" value="CAE8631937.1"/>
    <property type="molecule type" value="Genomic_DNA"/>
</dbReference>
<evidence type="ECO:0000259" key="1">
    <source>
        <dbReference type="Pfam" id="PF00561"/>
    </source>
</evidence>
<name>A0A813LQ86_POLGL</name>
<dbReference type="Proteomes" id="UP000654075">
    <property type="component" value="Unassembled WGS sequence"/>
</dbReference>
<keyword evidence="5" id="KW-1185">Reference proteome</keyword>
<evidence type="ECO:0000313" key="4">
    <source>
        <dbReference type="Proteomes" id="UP000626109"/>
    </source>
</evidence>
<evidence type="ECO:0000313" key="3">
    <source>
        <dbReference type="EMBL" id="CAE8735364.1"/>
    </source>
</evidence>
<protein>
    <recommendedName>
        <fullName evidence="1">AB hydrolase-1 domain-containing protein</fullName>
    </recommendedName>
</protein>
<dbReference type="InterPro" id="IPR029058">
    <property type="entry name" value="AB_hydrolase_fold"/>
</dbReference>
<dbReference type="AlphaFoldDB" id="A0A813LQ86"/>
<gene>
    <name evidence="2" type="ORF">PGLA1383_LOCUS47938</name>
    <name evidence="3" type="ORF">PGLA2088_LOCUS47792</name>
</gene>
<sequence>MMNLASKIWWPGCGQKWAENKTCGEPCYSKEWMQSIIDFDQNEDPGKIVAYKNRPGDYTLERQDYDVQNLTLRGWLLKAAEDAPETGSPRPRIALQHGFTSNSNKFRQITMAVILRQLGFDVLVNNFRDHCYSDDSKSRVVEWGDAYPYDLLGAYDYLVKDPHGHLGGEVDNSKVGIVGISMGAFTTVNAFTMAKEVPAAWADAPPASPGDVFSFGALLEMYDLIPIPKPMVDILHKLLIPGVWKTVENTAAAKGVNLNEHLPKKTIPTGPDTKRPFGLVGNSQDRTVPFQNVIDIATMAKKYPKKYDVTQYTAHTTCNDRTHCVDHVSQFKEYKAKLCLFWYPVFGIDTDRCPEDVDKPQMH</sequence>
<dbReference type="Pfam" id="PF00561">
    <property type="entry name" value="Abhydrolase_1"/>
    <property type="match status" value="1"/>
</dbReference>
<feature type="domain" description="AB hydrolase-1" evidence="1">
    <location>
        <begin position="92"/>
        <end position="213"/>
    </location>
</feature>
<dbReference type="InterPro" id="IPR000073">
    <property type="entry name" value="AB_hydrolase_1"/>
</dbReference>
<dbReference type="Proteomes" id="UP000626109">
    <property type="component" value="Unassembled WGS sequence"/>
</dbReference>
<evidence type="ECO:0000313" key="2">
    <source>
        <dbReference type="EMBL" id="CAE8631937.1"/>
    </source>
</evidence>